<evidence type="ECO:0000256" key="4">
    <source>
        <dbReference type="ARBA" id="ARBA00022729"/>
    </source>
</evidence>
<keyword evidence="11" id="KW-1185">Reference proteome</keyword>
<dbReference type="InterPro" id="IPR008844">
    <property type="entry name" value="Spore_GerAC-like"/>
</dbReference>
<evidence type="ECO:0000256" key="5">
    <source>
        <dbReference type="ARBA" id="ARBA00023136"/>
    </source>
</evidence>
<proteinExistence type="inferred from homology"/>
<evidence type="ECO:0000313" key="11">
    <source>
        <dbReference type="Proteomes" id="UP000730618"/>
    </source>
</evidence>
<comment type="caution">
    <text evidence="10">The sequence shown here is derived from an EMBL/GenBank/DDBJ whole genome shotgun (WGS) entry which is preliminary data.</text>
</comment>
<dbReference type="PANTHER" id="PTHR35789">
    <property type="entry name" value="SPORE GERMINATION PROTEIN B3"/>
    <property type="match status" value="1"/>
</dbReference>
<feature type="domain" description="Spore germination GerAC-like C-terminal" evidence="8">
    <location>
        <begin position="214"/>
        <end position="346"/>
    </location>
</feature>
<dbReference type="Proteomes" id="UP000730618">
    <property type="component" value="Unassembled WGS sequence"/>
</dbReference>
<evidence type="ECO:0000256" key="7">
    <source>
        <dbReference type="ARBA" id="ARBA00023288"/>
    </source>
</evidence>
<keyword evidence="7" id="KW-0449">Lipoprotein</keyword>
<evidence type="ECO:0000256" key="3">
    <source>
        <dbReference type="ARBA" id="ARBA00022544"/>
    </source>
</evidence>
<sequence length="379" mass="43563">MVMLLPLLLTQAGCWDMKSIQDMNYLTALGVDYKDGHFVVYAQMLDFANVAKQEGPKTTAPSSVWTGQVEGETVGEAFDELYKTSQQRVFWGHVTSIVFSESALKRGIGAGLDGLLRYNETRYTQWVYGTRVPIDQIFGTTPFFGMSPLASILSQPIENYRQRSYIRPMKLYKFFVELREPGFTMLLPSLTIDKEVWKKDKRPDPKLSVDGVFALYDGKMTDWLEYDKLDGLRWLEDSTVRTPIILYMEGKPVGKISIVRPKSRIIPKAQNDKVRVSIQIECKAIVAEMLQNIDEATLKKEIAKVIRSQIEHTFAEGKKDAVDVYQVEHTLYRDHFRAWSRLTMNNSKRLQDYTLDSVEVAVDLAHTGMYKLRDIIHEY</sequence>
<name>A0ABM8VFS0_9BACL</name>
<dbReference type="Pfam" id="PF05504">
    <property type="entry name" value="Spore_GerAC"/>
    <property type="match status" value="1"/>
</dbReference>
<evidence type="ECO:0008006" key="12">
    <source>
        <dbReference type="Google" id="ProtNLM"/>
    </source>
</evidence>
<evidence type="ECO:0000313" key="10">
    <source>
        <dbReference type="EMBL" id="CAG7635944.1"/>
    </source>
</evidence>
<accession>A0ABM8VFS0</accession>
<evidence type="ECO:0000256" key="6">
    <source>
        <dbReference type="ARBA" id="ARBA00023139"/>
    </source>
</evidence>
<evidence type="ECO:0000256" key="2">
    <source>
        <dbReference type="ARBA" id="ARBA00007886"/>
    </source>
</evidence>
<dbReference type="EMBL" id="CAJVCE010000005">
    <property type="protein sequence ID" value="CAG7635944.1"/>
    <property type="molecule type" value="Genomic_DNA"/>
</dbReference>
<dbReference type="Pfam" id="PF25198">
    <property type="entry name" value="Spore_GerAC_N"/>
    <property type="match status" value="1"/>
</dbReference>
<feature type="domain" description="Spore germination protein N-terminal" evidence="9">
    <location>
        <begin position="16"/>
        <end position="192"/>
    </location>
</feature>
<evidence type="ECO:0000256" key="1">
    <source>
        <dbReference type="ARBA" id="ARBA00004635"/>
    </source>
</evidence>
<comment type="similarity">
    <text evidence="2">Belongs to the GerABKC lipoprotein family.</text>
</comment>
<dbReference type="PANTHER" id="PTHR35789:SF1">
    <property type="entry name" value="SPORE GERMINATION PROTEIN B3"/>
    <property type="match status" value="1"/>
</dbReference>
<dbReference type="NCBIfam" id="TIGR02887">
    <property type="entry name" value="spore_ger_x_C"/>
    <property type="match status" value="1"/>
</dbReference>
<keyword evidence="4" id="KW-0732">Signal</keyword>
<keyword evidence="5" id="KW-0472">Membrane</keyword>
<comment type="subcellular location">
    <subcellularLocation>
        <location evidence="1">Membrane</location>
        <topology evidence="1">Lipid-anchor</topology>
    </subcellularLocation>
</comment>
<organism evidence="10 11">
    <name type="scientific">Paenibacillus allorhizosphaerae</name>
    <dbReference type="NCBI Taxonomy" id="2849866"/>
    <lineage>
        <taxon>Bacteria</taxon>
        <taxon>Bacillati</taxon>
        <taxon>Bacillota</taxon>
        <taxon>Bacilli</taxon>
        <taxon>Bacillales</taxon>
        <taxon>Paenibacillaceae</taxon>
        <taxon>Paenibacillus</taxon>
    </lineage>
</organism>
<evidence type="ECO:0000259" key="9">
    <source>
        <dbReference type="Pfam" id="PF25198"/>
    </source>
</evidence>
<protein>
    <recommendedName>
        <fullName evidence="12">Ger(X)C family spore germination protein</fullName>
    </recommendedName>
</protein>
<reference evidence="10 11" key="1">
    <citation type="submission" date="2021-06" db="EMBL/GenBank/DDBJ databases">
        <authorList>
            <person name="Criscuolo A."/>
        </authorList>
    </citation>
    <scope>NUCLEOTIDE SEQUENCE [LARGE SCALE GENOMIC DNA]</scope>
    <source>
        <strain evidence="11">CIP 111802</strain>
    </source>
</reference>
<keyword evidence="3" id="KW-0309">Germination</keyword>
<dbReference type="InterPro" id="IPR046953">
    <property type="entry name" value="Spore_GerAC-like_C"/>
</dbReference>
<evidence type="ECO:0000259" key="8">
    <source>
        <dbReference type="Pfam" id="PF05504"/>
    </source>
</evidence>
<keyword evidence="6" id="KW-0564">Palmitate</keyword>
<dbReference type="InterPro" id="IPR057336">
    <property type="entry name" value="GerAC_N"/>
</dbReference>
<gene>
    <name evidence="10" type="ORF">PAECIP111802_02198</name>
</gene>